<accession>A0A090J154</accession>
<name>A0A090J154_9BACI</name>
<keyword evidence="3" id="KW-1185">Reference proteome</keyword>
<dbReference type="AlphaFoldDB" id="A0A090J154"/>
<organism evidence="2 3">
    <name type="scientific">Caldibacillus thermoamylovorans</name>
    <dbReference type="NCBI Taxonomy" id="35841"/>
    <lineage>
        <taxon>Bacteria</taxon>
        <taxon>Bacillati</taxon>
        <taxon>Bacillota</taxon>
        <taxon>Bacilli</taxon>
        <taxon>Bacillales</taxon>
        <taxon>Bacillaceae</taxon>
        <taxon>Caldibacillus</taxon>
    </lineage>
</organism>
<sequence>MRRSRRFEDTSNPQRDKKLNKTQFQNQRTTTGQNSQSEIINFLVKKTLEKHNVQPDNRISPEEKLRLRNIFYQLQNEVNQFLTSINNQTENQRDD</sequence>
<gene>
    <name evidence="2" type="ORF">BT1A1_1758</name>
</gene>
<dbReference type="Proteomes" id="UP000040576">
    <property type="component" value="Unassembled WGS sequence"/>
</dbReference>
<evidence type="ECO:0000313" key="3">
    <source>
        <dbReference type="Proteomes" id="UP000040576"/>
    </source>
</evidence>
<feature type="compositionally biased region" description="Basic and acidic residues" evidence="1">
    <location>
        <begin position="1"/>
        <end position="19"/>
    </location>
</feature>
<dbReference type="EMBL" id="CCRF01000050">
    <property type="protein sequence ID" value="CEE01585.1"/>
    <property type="molecule type" value="Genomic_DNA"/>
</dbReference>
<evidence type="ECO:0000313" key="2">
    <source>
        <dbReference type="EMBL" id="CEE01585.1"/>
    </source>
</evidence>
<dbReference type="RefSeq" id="WP_034770075.1">
    <property type="nucleotide sequence ID" value="NZ_CCRF01000050.1"/>
</dbReference>
<protein>
    <submittedName>
        <fullName evidence="2">Uncharacterized protein</fullName>
    </submittedName>
</protein>
<reference evidence="2 3" key="1">
    <citation type="submission" date="2014-07" db="EMBL/GenBank/DDBJ databases">
        <authorList>
            <person name="Wibberg Daniel"/>
        </authorList>
    </citation>
    <scope>NUCLEOTIDE SEQUENCE [LARGE SCALE GENOMIC DNA]</scope>
</reference>
<feature type="compositionally biased region" description="Polar residues" evidence="1">
    <location>
        <begin position="21"/>
        <end position="37"/>
    </location>
</feature>
<feature type="region of interest" description="Disordered" evidence="1">
    <location>
        <begin position="1"/>
        <end position="37"/>
    </location>
</feature>
<evidence type="ECO:0000256" key="1">
    <source>
        <dbReference type="SAM" id="MobiDB-lite"/>
    </source>
</evidence>
<proteinExistence type="predicted"/>